<name>A0A0L8HCH0_OCTBM</name>
<sequence length="102" mass="12684">MNWQKTRKKTVVEFRENKVLHKFDPTKNIHLWTMWRVAINDKLVEHFGNTKYSYQDYFGTLPFRGYIHLTQHSLERLKYFDNRILDPEQFIYYGLPRVRPYR</sequence>
<dbReference type="AlphaFoldDB" id="A0A0L8HCH0"/>
<accession>A0A0L8HCH0</accession>
<proteinExistence type="predicted"/>
<evidence type="ECO:0000313" key="1">
    <source>
        <dbReference type="EMBL" id="KOF86465.1"/>
    </source>
</evidence>
<gene>
    <name evidence="1" type="ORF">OCBIM_22018622mg</name>
</gene>
<reference evidence="1" key="1">
    <citation type="submission" date="2015-07" db="EMBL/GenBank/DDBJ databases">
        <title>MeaNS - Measles Nucleotide Surveillance Program.</title>
        <authorList>
            <person name="Tran T."/>
            <person name="Druce J."/>
        </authorList>
    </citation>
    <scope>NUCLEOTIDE SEQUENCE</scope>
    <source>
        <strain evidence="1">UCB-OBI-ISO-001</strain>
        <tissue evidence="1">Gonad</tissue>
    </source>
</reference>
<protein>
    <submittedName>
        <fullName evidence="1">Uncharacterized protein</fullName>
    </submittedName>
</protein>
<organism evidence="1">
    <name type="scientific">Octopus bimaculoides</name>
    <name type="common">California two-spotted octopus</name>
    <dbReference type="NCBI Taxonomy" id="37653"/>
    <lineage>
        <taxon>Eukaryota</taxon>
        <taxon>Metazoa</taxon>
        <taxon>Spiralia</taxon>
        <taxon>Lophotrochozoa</taxon>
        <taxon>Mollusca</taxon>
        <taxon>Cephalopoda</taxon>
        <taxon>Coleoidea</taxon>
        <taxon>Octopodiformes</taxon>
        <taxon>Octopoda</taxon>
        <taxon>Incirrata</taxon>
        <taxon>Octopodidae</taxon>
        <taxon>Octopus</taxon>
    </lineage>
</organism>
<dbReference type="EMBL" id="KQ418644">
    <property type="protein sequence ID" value="KOF86465.1"/>
    <property type="molecule type" value="Genomic_DNA"/>
</dbReference>